<dbReference type="SUPFAM" id="SSF56176">
    <property type="entry name" value="FAD-binding/transporter-associated domain-like"/>
    <property type="match status" value="1"/>
</dbReference>
<organism evidence="13 14">
    <name type="scientific">Zygosaccharomyces bailii (strain CLIB 213 / ATCC 58445 / CBS 680 / BCRC 21525 / NBRC 1098 / NCYC 1416 / NRRL Y-2227)</name>
    <dbReference type="NCBI Taxonomy" id="1333698"/>
    <lineage>
        <taxon>Eukaryota</taxon>
        <taxon>Fungi</taxon>
        <taxon>Dikarya</taxon>
        <taxon>Ascomycota</taxon>
        <taxon>Saccharomycotina</taxon>
        <taxon>Saccharomycetes</taxon>
        <taxon>Saccharomycetales</taxon>
        <taxon>Saccharomycetaceae</taxon>
        <taxon>Zygosaccharomyces</taxon>
    </lineage>
</organism>
<comment type="cofactor">
    <cofactor evidence="1 11">
        <name>FAD</name>
        <dbReference type="ChEBI" id="CHEBI:57692"/>
    </cofactor>
</comment>
<keyword evidence="14" id="KW-1185">Reference proteome</keyword>
<dbReference type="InterPro" id="IPR006094">
    <property type="entry name" value="Oxid_FAD_bind_N"/>
</dbReference>
<dbReference type="Pfam" id="PF04030">
    <property type="entry name" value="ALO"/>
    <property type="match status" value="1"/>
</dbReference>
<evidence type="ECO:0000256" key="9">
    <source>
        <dbReference type="ARBA" id="ARBA00033418"/>
    </source>
</evidence>
<proteinExistence type="inferred from homology"/>
<dbReference type="InterPro" id="IPR016166">
    <property type="entry name" value="FAD-bd_PCMH"/>
</dbReference>
<keyword evidence="6 11" id="KW-0285">Flavoprotein</keyword>
<evidence type="ECO:0000256" key="2">
    <source>
        <dbReference type="ARBA" id="ARBA00005083"/>
    </source>
</evidence>
<comment type="pathway">
    <text evidence="2 11">Cofactor biosynthesis; D-erythroascorbate biosynthesis; dehydro-D-arabinono-1,4-lactone from D-arabinose: step 2/2.</text>
</comment>
<dbReference type="Pfam" id="PF01565">
    <property type="entry name" value="FAD_binding_4"/>
    <property type="match status" value="1"/>
</dbReference>
<evidence type="ECO:0000256" key="1">
    <source>
        <dbReference type="ARBA" id="ARBA00001974"/>
    </source>
</evidence>
<keyword evidence="8 11" id="KW-0560">Oxidoreductase</keyword>
<dbReference type="EMBL" id="HG316463">
    <property type="protein sequence ID" value="CDF91141.1"/>
    <property type="molecule type" value="Genomic_DNA"/>
</dbReference>
<accession>A0A8J2T9S6</accession>
<evidence type="ECO:0000256" key="7">
    <source>
        <dbReference type="ARBA" id="ARBA00022827"/>
    </source>
</evidence>
<evidence type="ECO:0000313" key="13">
    <source>
        <dbReference type="EMBL" id="CDF91141.1"/>
    </source>
</evidence>
<evidence type="ECO:0000256" key="11">
    <source>
        <dbReference type="RuleBase" id="RU367158"/>
    </source>
</evidence>
<comment type="similarity">
    <text evidence="3 11">Belongs to the oxygen-dependent FAD-linked oxidoreductase family.</text>
</comment>
<dbReference type="NCBIfam" id="TIGR01678">
    <property type="entry name" value="FAD_lactone_ox"/>
    <property type="match status" value="1"/>
</dbReference>
<dbReference type="Gene3D" id="3.30.43.10">
    <property type="entry name" value="Uridine Diphospho-n-acetylenolpyruvylglucosamine Reductase, domain 2"/>
    <property type="match status" value="1"/>
</dbReference>
<dbReference type="GO" id="GO:0003885">
    <property type="term" value="F:D-arabinono-1,4-lactone oxidase activity"/>
    <property type="evidence" value="ECO:0007669"/>
    <property type="project" value="UniProtKB-UniRule"/>
</dbReference>
<keyword evidence="7 11" id="KW-0274">FAD</keyword>
<keyword evidence="11" id="KW-0496">Mitochondrion</keyword>
<evidence type="ECO:0000256" key="4">
    <source>
        <dbReference type="ARBA" id="ARBA00013136"/>
    </source>
</evidence>
<reference evidence="14" key="1">
    <citation type="journal article" date="2013" name="Genome Announc.">
        <title>Genome sequence of the food spoilage yeast Zygosaccharomyces bailii CLIB 213(T).</title>
        <authorList>
            <person name="Galeote V."/>
            <person name="Bigey F."/>
            <person name="Devillers H."/>
            <person name="Neuveglise C."/>
            <person name="Dequin S."/>
        </authorList>
    </citation>
    <scope>NUCLEOTIDE SEQUENCE [LARGE SCALE GENOMIC DNA]</scope>
    <source>
        <strain evidence="14">CLIB 213 / ATCC 58445 / CBS 680 / CCRC 21525 / NBRC 1098 / NCYC 1416 / NRRL Y-2227</strain>
    </source>
</reference>
<name>A0A8J2T9S6_ZYGB2</name>
<dbReference type="AlphaFoldDB" id="A0A8J2T9S6"/>
<sequence>MLEALTVAPRRGFVFKNWAGIYSCRSQLFFQPTSVDEVVAVVKAARQAGKSVVTVGAGHSPSDMCMTTEWLMSLDRLSKVISLKEHPEEHYADVTVEAGIRIYQLSDYLASKGYAIQNLGSISEQSVAGIICTGTHGSSPYHGLVSSQYVDLTIVNGQGEVVFLDSEHKPDVFRAALLSLGKIGVIVKATIRVVPKFNIKSTEELIHFETLLGKWDTIWTSAEFIRVWWYPYSRKCILWRGMKTQEPLTAPKKSWWGTFSGRFFYEMLLWIATQIYCPLTPYIERFVFHRQYGQVENYGRGEIEIATSIDGLNMDCLFSQFVDEWGCPLDNGPEVLRSLDHSITQAAQNKEFYVHVPVEVRCSNTTFPSKPQDLTGRSTTSAGAVYGNTLRPYLDNTPSHCQYAPLSDVTNSQLTLYINATMYRPFHWNSRVLHWYTLFEDTMAAAGGKPHWAKNFLGSTSLLENPQRQESDYGDYEMRGMAKCIRSWYGDDLKSFQMIRREQDPDGVFLANKSWCIRNSIVDDHDLKLLKR</sequence>
<feature type="domain" description="FAD-binding PCMH-type" evidence="12">
    <location>
        <begin position="22"/>
        <end position="196"/>
    </location>
</feature>
<dbReference type="OrthoDB" id="610608at2759"/>
<comment type="subcellular location">
    <subcellularLocation>
        <location evidence="11">Mitochondrion membrane</location>
    </subcellularLocation>
</comment>
<dbReference type="Gene3D" id="3.30.465.10">
    <property type="match status" value="1"/>
</dbReference>
<evidence type="ECO:0000259" key="12">
    <source>
        <dbReference type="PROSITE" id="PS51387"/>
    </source>
</evidence>
<evidence type="ECO:0000313" key="14">
    <source>
        <dbReference type="Proteomes" id="UP000019375"/>
    </source>
</evidence>
<dbReference type="InterPro" id="IPR016169">
    <property type="entry name" value="FAD-bd_PCMH_sub2"/>
</dbReference>
<dbReference type="InterPro" id="IPR036318">
    <property type="entry name" value="FAD-bd_PCMH-like_sf"/>
</dbReference>
<dbReference type="GO" id="GO:0031966">
    <property type="term" value="C:mitochondrial membrane"/>
    <property type="evidence" value="ECO:0007669"/>
    <property type="project" value="UniProtKB-SubCell"/>
</dbReference>
<evidence type="ECO:0000256" key="6">
    <source>
        <dbReference type="ARBA" id="ARBA00022630"/>
    </source>
</evidence>
<dbReference type="FunFam" id="3.30.465.10:FF:000042">
    <property type="entry name" value="D-arabinono-1,4-lactone oxidase"/>
    <property type="match status" value="1"/>
</dbReference>
<dbReference type="EC" id="1.1.3.37" evidence="4 11"/>
<comment type="catalytic activity">
    <reaction evidence="10 11">
        <text>D-arabinono-1,4-lactone + O2 = dehydro-D-arabinono-1,4-lactone + H2O2 + H(+)</text>
        <dbReference type="Rhea" id="RHEA:23756"/>
        <dbReference type="ChEBI" id="CHEBI:15378"/>
        <dbReference type="ChEBI" id="CHEBI:15379"/>
        <dbReference type="ChEBI" id="CHEBI:16240"/>
        <dbReference type="ChEBI" id="CHEBI:16292"/>
        <dbReference type="ChEBI" id="CHEBI:58277"/>
        <dbReference type="EC" id="1.1.3.37"/>
    </reaction>
</comment>
<dbReference type="InterPro" id="IPR007173">
    <property type="entry name" value="ALO_C"/>
</dbReference>
<evidence type="ECO:0000256" key="10">
    <source>
        <dbReference type="ARBA" id="ARBA00052266"/>
    </source>
</evidence>
<evidence type="ECO:0000256" key="5">
    <source>
        <dbReference type="ARBA" id="ARBA00016426"/>
    </source>
</evidence>
<evidence type="ECO:0000256" key="8">
    <source>
        <dbReference type="ARBA" id="ARBA00023002"/>
    </source>
</evidence>
<dbReference type="InterPro" id="IPR010031">
    <property type="entry name" value="FAD_lactone_oxidase-like"/>
</dbReference>
<dbReference type="PANTHER" id="PTHR43762">
    <property type="entry name" value="L-GULONOLACTONE OXIDASE"/>
    <property type="match status" value="1"/>
</dbReference>
<dbReference type="InterPro" id="IPR030654">
    <property type="entry name" value="Sugar_lactone_oxidase"/>
</dbReference>
<dbReference type="Proteomes" id="UP000019375">
    <property type="component" value="Unassembled WGS sequence"/>
</dbReference>
<dbReference type="InterPro" id="IPR016167">
    <property type="entry name" value="FAD-bd_PCMH_sub1"/>
</dbReference>
<dbReference type="PROSITE" id="PS51387">
    <property type="entry name" value="FAD_PCMH"/>
    <property type="match status" value="1"/>
</dbReference>
<gene>
    <name evidence="13" type="ORF">BN860_00628g</name>
</gene>
<dbReference type="GO" id="GO:0071949">
    <property type="term" value="F:FAD binding"/>
    <property type="evidence" value="ECO:0007669"/>
    <property type="project" value="UniProtKB-UniRule"/>
</dbReference>
<dbReference type="PIRSF" id="PIRSF000136">
    <property type="entry name" value="LGO_GLO"/>
    <property type="match status" value="1"/>
</dbReference>
<dbReference type="PANTHER" id="PTHR43762:SF1">
    <property type="entry name" value="D-ARABINONO-1,4-LACTONE OXIDASE"/>
    <property type="match status" value="1"/>
</dbReference>
<protein>
    <recommendedName>
        <fullName evidence="5 11">D-arabinono-1,4-lactone oxidase</fullName>
        <shortName evidence="11">ALO</shortName>
        <ecNumber evidence="4 11">1.1.3.37</ecNumber>
    </recommendedName>
    <alternativeName>
        <fullName evidence="9 11">L-galactono-gamma-lactone oxidase</fullName>
    </alternativeName>
</protein>
<evidence type="ECO:0000256" key="3">
    <source>
        <dbReference type="ARBA" id="ARBA00005466"/>
    </source>
</evidence>
<dbReference type="UniPathway" id="UPA00771">
    <property type="reaction ID" value="UER00766"/>
</dbReference>
<dbReference type="GO" id="GO:0034599">
    <property type="term" value="P:cellular response to oxidative stress"/>
    <property type="evidence" value="ECO:0007669"/>
    <property type="project" value="UniProtKB-ARBA"/>
</dbReference>